<accession>A0A1B2HCP2</accession>
<organism evidence="2 3">
    <name type="scientific">Lentzea guizhouensis</name>
    <dbReference type="NCBI Taxonomy" id="1586287"/>
    <lineage>
        <taxon>Bacteria</taxon>
        <taxon>Bacillati</taxon>
        <taxon>Actinomycetota</taxon>
        <taxon>Actinomycetes</taxon>
        <taxon>Pseudonocardiales</taxon>
        <taxon>Pseudonocardiaceae</taxon>
        <taxon>Lentzea</taxon>
    </lineage>
</organism>
<dbReference type="PANTHER" id="PTHR35908:SF1">
    <property type="entry name" value="CONSERVED PROTEIN"/>
    <property type="match status" value="1"/>
</dbReference>
<keyword evidence="3" id="KW-1185">Reference proteome</keyword>
<dbReference type="InterPro" id="IPR037523">
    <property type="entry name" value="VOC_core"/>
</dbReference>
<protein>
    <submittedName>
        <fullName evidence="2">Glyoxalase</fullName>
    </submittedName>
</protein>
<dbReference type="PANTHER" id="PTHR35908">
    <property type="entry name" value="HYPOTHETICAL FUSION PROTEIN"/>
    <property type="match status" value="1"/>
</dbReference>
<reference evidence="2 3" key="1">
    <citation type="submission" date="2016-07" db="EMBL/GenBank/DDBJ databases">
        <title>Complete genome sequence of the Lentzea guizhouensis DHS C013.</title>
        <authorList>
            <person name="Cao C."/>
        </authorList>
    </citation>
    <scope>NUCLEOTIDE SEQUENCE [LARGE SCALE GENOMIC DNA]</scope>
    <source>
        <strain evidence="2 3">DHS C013</strain>
    </source>
</reference>
<proteinExistence type="predicted"/>
<dbReference type="Gene3D" id="3.10.180.10">
    <property type="entry name" value="2,3-Dihydroxybiphenyl 1,2-Dioxygenase, domain 1"/>
    <property type="match status" value="1"/>
</dbReference>
<gene>
    <name evidence="2" type="ORF">BBK82_04745</name>
</gene>
<dbReference type="InterPro" id="IPR029068">
    <property type="entry name" value="Glyas_Bleomycin-R_OHBP_Dase"/>
</dbReference>
<dbReference type="AlphaFoldDB" id="A0A1B2HCP2"/>
<feature type="domain" description="VOC" evidence="1">
    <location>
        <begin position="16"/>
        <end position="125"/>
    </location>
</feature>
<sequence length="125" mass="14019">MGTEDPAERGRGERVKLEQIVIDSNDPARLVRFWAELLGGEPVERELGWAHVEPPGGLRMSFQPVPERKDVKNRLHLDFEVDDIEAAVVKAVSLGGTREGVVHTDEQGSFQVMRDPEGNEFCFVH</sequence>
<dbReference type="PROSITE" id="PS51819">
    <property type="entry name" value="VOC"/>
    <property type="match status" value="1"/>
</dbReference>
<dbReference type="STRING" id="1586287.BBK82_04745"/>
<dbReference type="Pfam" id="PF18029">
    <property type="entry name" value="Glyoxalase_6"/>
    <property type="match status" value="1"/>
</dbReference>
<dbReference type="KEGG" id="led:BBK82_04745"/>
<dbReference type="Proteomes" id="UP000093053">
    <property type="component" value="Chromosome"/>
</dbReference>
<evidence type="ECO:0000259" key="1">
    <source>
        <dbReference type="PROSITE" id="PS51819"/>
    </source>
</evidence>
<name>A0A1B2HCP2_9PSEU</name>
<evidence type="ECO:0000313" key="3">
    <source>
        <dbReference type="Proteomes" id="UP000093053"/>
    </source>
</evidence>
<dbReference type="InterPro" id="IPR041581">
    <property type="entry name" value="Glyoxalase_6"/>
</dbReference>
<dbReference type="CDD" id="cd06587">
    <property type="entry name" value="VOC"/>
    <property type="match status" value="1"/>
</dbReference>
<dbReference type="SUPFAM" id="SSF54593">
    <property type="entry name" value="Glyoxalase/Bleomycin resistance protein/Dihydroxybiphenyl dioxygenase"/>
    <property type="match status" value="1"/>
</dbReference>
<dbReference type="EMBL" id="CP016793">
    <property type="protein sequence ID" value="ANZ35490.1"/>
    <property type="molecule type" value="Genomic_DNA"/>
</dbReference>
<evidence type="ECO:0000313" key="2">
    <source>
        <dbReference type="EMBL" id="ANZ35490.1"/>
    </source>
</evidence>